<organism evidence="2 3">
    <name type="scientific">Metabacillus flavus</name>
    <dbReference type="NCBI Taxonomy" id="2823519"/>
    <lineage>
        <taxon>Bacteria</taxon>
        <taxon>Bacillati</taxon>
        <taxon>Bacillota</taxon>
        <taxon>Bacilli</taxon>
        <taxon>Bacillales</taxon>
        <taxon>Bacillaceae</taxon>
        <taxon>Metabacillus</taxon>
    </lineage>
</organism>
<protein>
    <recommendedName>
        <fullName evidence="1">SCP domain-containing protein</fullName>
    </recommendedName>
</protein>
<keyword evidence="3" id="KW-1185">Reference proteome</keyword>
<evidence type="ECO:0000313" key="2">
    <source>
        <dbReference type="EMBL" id="MBS2970715.1"/>
    </source>
</evidence>
<accession>A0ABS5LIY8</accession>
<dbReference type="Pfam" id="PF00188">
    <property type="entry name" value="CAP"/>
    <property type="match status" value="1"/>
</dbReference>
<dbReference type="SUPFAM" id="SSF55797">
    <property type="entry name" value="PR-1-like"/>
    <property type="match status" value="1"/>
</dbReference>
<dbReference type="InterPro" id="IPR014044">
    <property type="entry name" value="CAP_dom"/>
</dbReference>
<dbReference type="CDD" id="cd05379">
    <property type="entry name" value="CAP_bacterial"/>
    <property type="match status" value="1"/>
</dbReference>
<evidence type="ECO:0000259" key="1">
    <source>
        <dbReference type="Pfam" id="PF00188"/>
    </source>
</evidence>
<feature type="domain" description="SCP" evidence="1">
    <location>
        <begin position="136"/>
        <end position="238"/>
    </location>
</feature>
<dbReference type="Proteomes" id="UP000682403">
    <property type="component" value="Unassembled WGS sequence"/>
</dbReference>
<comment type="caution">
    <text evidence="2">The sequence shown here is derived from an EMBL/GenBank/DDBJ whole genome shotgun (WGS) entry which is preliminary data.</text>
</comment>
<dbReference type="PANTHER" id="PTHR31157:SF1">
    <property type="entry name" value="SCP DOMAIN-CONTAINING PROTEIN"/>
    <property type="match status" value="1"/>
</dbReference>
<proteinExistence type="predicted"/>
<gene>
    <name evidence="2" type="ORF">J9317_18385</name>
</gene>
<sequence length="246" mass="27778">MNDAYDSYTAQIAGAEKAIGKVSGQRTRENLLKQYIRPAKIAKERVIYEVSEYRLIYQIGLNLTRGASGSTDIAKLSRLLNRAAAIKAAGKYEAIPAIAGNYLRAAESSLKKKTFVRYDAKSRGIGQLEYEVFLLTNFERVKNNLSFYTLNMKLSGVARKKSEDMYSKNYFNHNSPTYGSPFDMMQRFGVNYGYAGENIAKGYTGAHDVVKGWMNSPGHRANILKKEFAQIGTGYKEKYWTQMFID</sequence>
<dbReference type="EMBL" id="JAGVRK010000001">
    <property type="protein sequence ID" value="MBS2970715.1"/>
    <property type="molecule type" value="Genomic_DNA"/>
</dbReference>
<dbReference type="Gene3D" id="1.20.58.780">
    <property type="match status" value="1"/>
</dbReference>
<reference evidence="2 3" key="1">
    <citation type="submission" date="2021-04" db="EMBL/GenBank/DDBJ databases">
        <title>Metabacillus sp. strain KIGAM252 whole genome sequence.</title>
        <authorList>
            <person name="Seo M.-J."/>
            <person name="Cho E.-S."/>
            <person name="Hwang C.Y."/>
            <person name="Yoon D.J."/>
        </authorList>
    </citation>
    <scope>NUCLEOTIDE SEQUENCE [LARGE SCALE GENOMIC DNA]</scope>
    <source>
        <strain evidence="2 3">KIGAM252</strain>
    </source>
</reference>
<name>A0ABS5LIY8_9BACI</name>
<dbReference type="InterPro" id="IPR035940">
    <property type="entry name" value="CAP_sf"/>
</dbReference>
<evidence type="ECO:0000313" key="3">
    <source>
        <dbReference type="Proteomes" id="UP000682403"/>
    </source>
</evidence>
<dbReference type="PANTHER" id="PTHR31157">
    <property type="entry name" value="SCP DOMAIN-CONTAINING PROTEIN"/>
    <property type="match status" value="1"/>
</dbReference>
<dbReference type="Gene3D" id="3.40.33.10">
    <property type="entry name" value="CAP"/>
    <property type="match status" value="1"/>
</dbReference>